<proteinExistence type="predicted"/>
<feature type="compositionally biased region" description="Low complexity" evidence="1">
    <location>
        <begin position="13"/>
        <end position="23"/>
    </location>
</feature>
<dbReference type="Proteomes" id="UP001500804">
    <property type="component" value="Unassembled WGS sequence"/>
</dbReference>
<protein>
    <recommendedName>
        <fullName evidence="4">PadR family transcriptional regulator</fullName>
    </recommendedName>
</protein>
<gene>
    <name evidence="2" type="ORF">GCM10023320_12880</name>
</gene>
<evidence type="ECO:0000313" key="2">
    <source>
        <dbReference type="EMBL" id="GAA5114903.1"/>
    </source>
</evidence>
<keyword evidence="3" id="KW-1185">Reference proteome</keyword>
<accession>A0ABP9NDK6</accession>
<comment type="caution">
    <text evidence="2">The sequence shown here is derived from an EMBL/GenBank/DDBJ whole genome shotgun (WGS) entry which is preliminary data.</text>
</comment>
<dbReference type="EMBL" id="BAABJO010000004">
    <property type="protein sequence ID" value="GAA5114903.1"/>
    <property type="molecule type" value="Genomic_DNA"/>
</dbReference>
<evidence type="ECO:0008006" key="4">
    <source>
        <dbReference type="Google" id="ProtNLM"/>
    </source>
</evidence>
<dbReference type="InterPro" id="IPR036388">
    <property type="entry name" value="WH-like_DNA-bd_sf"/>
</dbReference>
<evidence type="ECO:0000256" key="1">
    <source>
        <dbReference type="SAM" id="MobiDB-lite"/>
    </source>
</evidence>
<organism evidence="2 3">
    <name type="scientific">Pseudonocardia adelaidensis</name>
    <dbReference type="NCBI Taxonomy" id="648754"/>
    <lineage>
        <taxon>Bacteria</taxon>
        <taxon>Bacillati</taxon>
        <taxon>Actinomycetota</taxon>
        <taxon>Actinomycetes</taxon>
        <taxon>Pseudonocardiales</taxon>
        <taxon>Pseudonocardiaceae</taxon>
        <taxon>Pseudonocardia</taxon>
    </lineage>
</organism>
<sequence>MEDDVPDPTSRHAPPAAGPARASAPRRRFGVVKVRDRRHVDLLLLAAATKGPANGHELIDLVRERSDGLFVLPLGVVIHELHRLAKNRLMQVTGNRRGRCYSLTALGERVLATRRREWEAFSHGSHRVLAAADGLDRCRDTGRGTA</sequence>
<dbReference type="InterPro" id="IPR036390">
    <property type="entry name" value="WH_DNA-bd_sf"/>
</dbReference>
<evidence type="ECO:0000313" key="3">
    <source>
        <dbReference type="Proteomes" id="UP001500804"/>
    </source>
</evidence>
<feature type="region of interest" description="Disordered" evidence="1">
    <location>
        <begin position="1"/>
        <end position="26"/>
    </location>
</feature>
<reference evidence="3" key="1">
    <citation type="journal article" date="2019" name="Int. J. Syst. Evol. Microbiol.">
        <title>The Global Catalogue of Microorganisms (GCM) 10K type strain sequencing project: providing services to taxonomists for standard genome sequencing and annotation.</title>
        <authorList>
            <consortium name="The Broad Institute Genomics Platform"/>
            <consortium name="The Broad Institute Genome Sequencing Center for Infectious Disease"/>
            <person name="Wu L."/>
            <person name="Ma J."/>
        </authorList>
    </citation>
    <scope>NUCLEOTIDE SEQUENCE [LARGE SCALE GENOMIC DNA]</scope>
    <source>
        <strain evidence="3">JCM 18302</strain>
    </source>
</reference>
<name>A0ABP9NDK6_9PSEU</name>
<dbReference type="Gene3D" id="1.10.10.10">
    <property type="entry name" value="Winged helix-like DNA-binding domain superfamily/Winged helix DNA-binding domain"/>
    <property type="match status" value="1"/>
</dbReference>
<dbReference type="SUPFAM" id="SSF46785">
    <property type="entry name" value="Winged helix' DNA-binding domain"/>
    <property type="match status" value="1"/>
</dbReference>